<evidence type="ECO:0000313" key="2">
    <source>
        <dbReference type="Proteomes" id="UP000813215"/>
    </source>
</evidence>
<reference evidence="1" key="1">
    <citation type="submission" date="2021-05" db="EMBL/GenBank/DDBJ databases">
        <authorList>
            <person name="Pietrasiak N."/>
            <person name="Ward R."/>
            <person name="Stajich J.E."/>
            <person name="Kurbessoian T."/>
        </authorList>
    </citation>
    <scope>NUCLEOTIDE SEQUENCE</scope>
    <source>
        <strain evidence="1">HA4357-MV3</strain>
    </source>
</reference>
<name>A0A9E3HC82_9NOST</name>
<comment type="caution">
    <text evidence="1">The sequence shown here is derived from an EMBL/GenBank/DDBJ whole genome shotgun (WGS) entry which is preliminary data.</text>
</comment>
<reference evidence="1" key="2">
    <citation type="journal article" date="2022" name="Microbiol. Resour. Announc.">
        <title>Metagenome Sequencing to Explore Phylogenomics of Terrestrial Cyanobacteria.</title>
        <authorList>
            <person name="Ward R.D."/>
            <person name="Stajich J.E."/>
            <person name="Johansen J.R."/>
            <person name="Huntemann M."/>
            <person name="Clum A."/>
            <person name="Foster B."/>
            <person name="Foster B."/>
            <person name="Roux S."/>
            <person name="Palaniappan K."/>
            <person name="Varghese N."/>
            <person name="Mukherjee S."/>
            <person name="Reddy T.B.K."/>
            <person name="Daum C."/>
            <person name="Copeland A."/>
            <person name="Chen I.A."/>
            <person name="Ivanova N.N."/>
            <person name="Kyrpides N.C."/>
            <person name="Shapiro N."/>
            <person name="Eloe-Fadrosh E.A."/>
            <person name="Pietrasiak N."/>
        </authorList>
    </citation>
    <scope>NUCLEOTIDE SEQUENCE</scope>
    <source>
        <strain evidence="1">HA4357-MV3</strain>
    </source>
</reference>
<proteinExistence type="predicted"/>
<dbReference type="AlphaFoldDB" id="A0A9E3HC82"/>
<organism evidence="1 2">
    <name type="scientific">Pelatocladus maniniholoensis HA4357-MV3</name>
    <dbReference type="NCBI Taxonomy" id="1117104"/>
    <lineage>
        <taxon>Bacteria</taxon>
        <taxon>Bacillati</taxon>
        <taxon>Cyanobacteriota</taxon>
        <taxon>Cyanophyceae</taxon>
        <taxon>Nostocales</taxon>
        <taxon>Nostocaceae</taxon>
        <taxon>Pelatocladus</taxon>
    </lineage>
</organism>
<dbReference type="Proteomes" id="UP000813215">
    <property type="component" value="Unassembled WGS sequence"/>
</dbReference>
<protein>
    <submittedName>
        <fullName evidence="1">Uncharacterized protein</fullName>
    </submittedName>
</protein>
<dbReference type="EMBL" id="JAHHHW010000145">
    <property type="protein sequence ID" value="MBW4434914.1"/>
    <property type="molecule type" value="Genomic_DNA"/>
</dbReference>
<accession>A0A9E3HC82</accession>
<gene>
    <name evidence="1" type="ORF">KME28_25180</name>
</gene>
<evidence type="ECO:0000313" key="1">
    <source>
        <dbReference type="EMBL" id="MBW4434914.1"/>
    </source>
</evidence>
<sequence length="289" mass="33192">MSNATITLNNHSQFFPKVATSSQQLSQHEQHERLCVESKLKSFLEQKTLRNTTSDFYEIGNALRKLNDQKLYRSSHPSFDLYCEQIIGIKRSQAYRYMYAAATLDNLQFPNGENQQAQILPTTERQIRALNNLEPSLQREVWLTATEKAGGKPPSSRIITQTIFQVLIKYGRVQNSYSCGEVCQIIAKSNLQLKDQNGCWCIVKKIDPSTCTVATWNGECTIRIDHLKSLHYCDTELSMMQLLCERLNKLYNRGNLESAAITVLKQLGRIQRPYLIPLEENLLRILEQT</sequence>